<sequence>MYLDKDAVFVNWQNFQCQILVYSEDLQPNKMKVIPQNGSRKKKSILNLDQVHQCGQN</sequence>
<dbReference type="InParanoid" id="A0A078A2V6"/>
<organism evidence="1 2">
    <name type="scientific">Stylonychia lemnae</name>
    <name type="common">Ciliate</name>
    <dbReference type="NCBI Taxonomy" id="5949"/>
    <lineage>
        <taxon>Eukaryota</taxon>
        <taxon>Sar</taxon>
        <taxon>Alveolata</taxon>
        <taxon>Ciliophora</taxon>
        <taxon>Intramacronucleata</taxon>
        <taxon>Spirotrichea</taxon>
        <taxon>Stichotrichia</taxon>
        <taxon>Sporadotrichida</taxon>
        <taxon>Oxytrichidae</taxon>
        <taxon>Stylonychinae</taxon>
        <taxon>Stylonychia</taxon>
    </lineage>
</organism>
<dbReference type="EMBL" id="CCKQ01005389">
    <property type="protein sequence ID" value="CDW76613.1"/>
    <property type="molecule type" value="Genomic_DNA"/>
</dbReference>
<keyword evidence="2" id="KW-1185">Reference proteome</keyword>
<gene>
    <name evidence="1" type="primary">Contig9382.g10027</name>
    <name evidence="1" type="ORF">STYLEM_5574</name>
</gene>
<name>A0A078A2V6_STYLE</name>
<evidence type="ECO:0000313" key="1">
    <source>
        <dbReference type="EMBL" id="CDW76613.1"/>
    </source>
</evidence>
<dbReference type="AlphaFoldDB" id="A0A078A2V6"/>
<reference evidence="1 2" key="1">
    <citation type="submission" date="2014-06" db="EMBL/GenBank/DDBJ databases">
        <authorList>
            <person name="Swart Estienne"/>
        </authorList>
    </citation>
    <scope>NUCLEOTIDE SEQUENCE [LARGE SCALE GENOMIC DNA]</scope>
    <source>
        <strain evidence="1 2">130c</strain>
    </source>
</reference>
<accession>A0A078A2V6</accession>
<dbReference type="Proteomes" id="UP000039865">
    <property type="component" value="Unassembled WGS sequence"/>
</dbReference>
<protein>
    <submittedName>
        <fullName evidence="1">Uncharacterized protein</fullName>
    </submittedName>
</protein>
<evidence type="ECO:0000313" key="2">
    <source>
        <dbReference type="Proteomes" id="UP000039865"/>
    </source>
</evidence>
<proteinExistence type="predicted"/>